<feature type="transmembrane region" description="Helical" evidence="8">
    <location>
        <begin position="16"/>
        <end position="35"/>
    </location>
</feature>
<feature type="transmembrane region" description="Helical" evidence="8">
    <location>
        <begin position="77"/>
        <end position="95"/>
    </location>
</feature>
<dbReference type="InterPro" id="IPR003663">
    <property type="entry name" value="Sugar/inositol_transpt"/>
</dbReference>
<dbReference type="Gene3D" id="1.20.1250.20">
    <property type="entry name" value="MFS general substrate transporter like domains"/>
    <property type="match status" value="1"/>
</dbReference>
<evidence type="ECO:0000256" key="6">
    <source>
        <dbReference type="ARBA" id="ARBA00023136"/>
    </source>
</evidence>
<keyword evidence="3 7" id="KW-0813">Transport</keyword>
<dbReference type="PROSITE" id="PS00216">
    <property type="entry name" value="SUGAR_TRANSPORT_1"/>
    <property type="match status" value="1"/>
</dbReference>
<evidence type="ECO:0000256" key="1">
    <source>
        <dbReference type="ARBA" id="ARBA00004141"/>
    </source>
</evidence>
<dbReference type="InterPro" id="IPR020846">
    <property type="entry name" value="MFS_dom"/>
</dbReference>
<evidence type="ECO:0000256" key="3">
    <source>
        <dbReference type="ARBA" id="ARBA00022448"/>
    </source>
</evidence>
<dbReference type="Pfam" id="PF00083">
    <property type="entry name" value="Sugar_tr"/>
    <property type="match status" value="1"/>
</dbReference>
<evidence type="ECO:0000313" key="11">
    <source>
        <dbReference type="Proteomes" id="UP000799439"/>
    </source>
</evidence>
<dbReference type="Proteomes" id="UP000799439">
    <property type="component" value="Unassembled WGS sequence"/>
</dbReference>
<evidence type="ECO:0000256" key="4">
    <source>
        <dbReference type="ARBA" id="ARBA00022692"/>
    </source>
</evidence>
<keyword evidence="4 8" id="KW-0812">Transmembrane</keyword>
<keyword evidence="6 8" id="KW-0472">Membrane</keyword>
<feature type="transmembrane region" description="Helical" evidence="8">
    <location>
        <begin position="435"/>
        <end position="453"/>
    </location>
</feature>
<dbReference type="GO" id="GO:0016020">
    <property type="term" value="C:membrane"/>
    <property type="evidence" value="ECO:0007669"/>
    <property type="project" value="UniProtKB-SubCell"/>
</dbReference>
<dbReference type="InterPro" id="IPR005828">
    <property type="entry name" value="MFS_sugar_transport-like"/>
</dbReference>
<dbReference type="SUPFAM" id="SSF103473">
    <property type="entry name" value="MFS general substrate transporter"/>
    <property type="match status" value="1"/>
</dbReference>
<dbReference type="EMBL" id="ML996088">
    <property type="protein sequence ID" value="KAF2150918.1"/>
    <property type="molecule type" value="Genomic_DNA"/>
</dbReference>
<evidence type="ECO:0000259" key="9">
    <source>
        <dbReference type="PROSITE" id="PS50850"/>
    </source>
</evidence>
<feature type="transmembrane region" description="Helical" evidence="8">
    <location>
        <begin position="376"/>
        <end position="399"/>
    </location>
</feature>
<name>A0A9P4J1Y8_9PEZI</name>
<accession>A0A9P4J1Y8</accession>
<dbReference type="AlphaFoldDB" id="A0A9P4J1Y8"/>
<feature type="transmembrane region" description="Helical" evidence="8">
    <location>
        <begin position="411"/>
        <end position="429"/>
    </location>
</feature>
<evidence type="ECO:0000313" key="10">
    <source>
        <dbReference type="EMBL" id="KAF2150918.1"/>
    </source>
</evidence>
<evidence type="ECO:0000256" key="7">
    <source>
        <dbReference type="RuleBase" id="RU003346"/>
    </source>
</evidence>
<reference evidence="10" key="1">
    <citation type="journal article" date="2020" name="Stud. Mycol.">
        <title>101 Dothideomycetes genomes: a test case for predicting lifestyles and emergence of pathogens.</title>
        <authorList>
            <person name="Haridas S."/>
            <person name="Albert R."/>
            <person name="Binder M."/>
            <person name="Bloem J."/>
            <person name="Labutti K."/>
            <person name="Salamov A."/>
            <person name="Andreopoulos B."/>
            <person name="Baker S."/>
            <person name="Barry K."/>
            <person name="Bills G."/>
            <person name="Bluhm B."/>
            <person name="Cannon C."/>
            <person name="Castanera R."/>
            <person name="Culley D."/>
            <person name="Daum C."/>
            <person name="Ezra D."/>
            <person name="Gonzalez J."/>
            <person name="Henrissat B."/>
            <person name="Kuo A."/>
            <person name="Liang C."/>
            <person name="Lipzen A."/>
            <person name="Lutzoni F."/>
            <person name="Magnuson J."/>
            <person name="Mondo S."/>
            <person name="Nolan M."/>
            <person name="Ohm R."/>
            <person name="Pangilinan J."/>
            <person name="Park H.-J."/>
            <person name="Ramirez L."/>
            <person name="Alfaro M."/>
            <person name="Sun H."/>
            <person name="Tritt A."/>
            <person name="Yoshinaga Y."/>
            <person name="Zwiers L.-H."/>
            <person name="Turgeon B."/>
            <person name="Goodwin S."/>
            <person name="Spatafora J."/>
            <person name="Crous P."/>
            <person name="Grigoriev I."/>
        </authorList>
    </citation>
    <scope>NUCLEOTIDE SEQUENCE</scope>
    <source>
        <strain evidence="10">CBS 260.36</strain>
    </source>
</reference>
<sequence>MAPNHKTYLFGLRGTALEWGLIVAVIFPAYTVFGWNNGIAGSQLSNTYWEKTFPLINTSGLEGGEKLHATQIQGTVVATYTLGALFGAISCIWIGDPLGRRKTMALGAIVSVIGVILETSAFSVGQLVVGRLVEGIGFGALSATAPNWQTECSTSGHRGSAVVLESMFISLGLALQGWISLGFSYVHSSASWRVPIAFSIFWCTLVVLALPFVPESPRWLIKHGRNEEAREVLSAIEDKSIDSAEVNFAMSEIEEKVRIAGKGKFADIFKMGELRLLNRVFLASAAGFFQQFCGINALAFYQTTIFETYLGVSGQTAKILAASVFTWQTLCSPIGVLTVDRFGRRKLMLLAEAGMGCSMAVIAGCSSDPGSRSAVIVAGVFIFMFSLFFPIGFLGLAFLYASEISPLEVRVYITSVSTAVMTPAILAQVNGRYYILYAAINLFLVLPVVYFCFPETNGRTLEEIDEIFSNSKNIFQPVKFSRDVARNNTSYPNTHLEKGEDT</sequence>
<dbReference type="OrthoDB" id="6612291at2759"/>
<evidence type="ECO:0000256" key="2">
    <source>
        <dbReference type="ARBA" id="ARBA00010992"/>
    </source>
</evidence>
<feature type="transmembrane region" description="Helical" evidence="8">
    <location>
        <begin position="319"/>
        <end position="340"/>
    </location>
</feature>
<proteinExistence type="inferred from homology"/>
<feature type="transmembrane region" description="Helical" evidence="8">
    <location>
        <begin position="280"/>
        <end position="299"/>
    </location>
</feature>
<comment type="subcellular location">
    <subcellularLocation>
        <location evidence="1">Membrane</location>
        <topology evidence="1">Multi-pass membrane protein</topology>
    </subcellularLocation>
</comment>
<dbReference type="GO" id="GO:0005351">
    <property type="term" value="F:carbohydrate:proton symporter activity"/>
    <property type="evidence" value="ECO:0007669"/>
    <property type="project" value="TreeGrafter"/>
</dbReference>
<keyword evidence="11" id="KW-1185">Reference proteome</keyword>
<feature type="transmembrane region" description="Helical" evidence="8">
    <location>
        <begin position="347"/>
        <end position="364"/>
    </location>
</feature>
<comment type="similarity">
    <text evidence="2 7">Belongs to the major facilitator superfamily. Sugar transporter (TC 2.A.1.1) family.</text>
</comment>
<organism evidence="10 11">
    <name type="scientific">Myriangium duriaei CBS 260.36</name>
    <dbReference type="NCBI Taxonomy" id="1168546"/>
    <lineage>
        <taxon>Eukaryota</taxon>
        <taxon>Fungi</taxon>
        <taxon>Dikarya</taxon>
        <taxon>Ascomycota</taxon>
        <taxon>Pezizomycotina</taxon>
        <taxon>Dothideomycetes</taxon>
        <taxon>Dothideomycetidae</taxon>
        <taxon>Myriangiales</taxon>
        <taxon>Myriangiaceae</taxon>
        <taxon>Myriangium</taxon>
    </lineage>
</organism>
<feature type="transmembrane region" description="Helical" evidence="8">
    <location>
        <begin position="192"/>
        <end position="213"/>
    </location>
</feature>
<dbReference type="InterPro" id="IPR050360">
    <property type="entry name" value="MFS_Sugar_Transporters"/>
</dbReference>
<evidence type="ECO:0000256" key="8">
    <source>
        <dbReference type="SAM" id="Phobius"/>
    </source>
</evidence>
<dbReference type="PANTHER" id="PTHR48022">
    <property type="entry name" value="PLASTIDIC GLUCOSE TRANSPORTER 4"/>
    <property type="match status" value="1"/>
</dbReference>
<dbReference type="PRINTS" id="PR00171">
    <property type="entry name" value="SUGRTRNSPORT"/>
</dbReference>
<dbReference type="NCBIfam" id="TIGR00879">
    <property type="entry name" value="SP"/>
    <property type="match status" value="1"/>
</dbReference>
<dbReference type="PROSITE" id="PS50850">
    <property type="entry name" value="MFS"/>
    <property type="match status" value="1"/>
</dbReference>
<evidence type="ECO:0000256" key="5">
    <source>
        <dbReference type="ARBA" id="ARBA00022989"/>
    </source>
</evidence>
<dbReference type="InterPro" id="IPR036259">
    <property type="entry name" value="MFS_trans_sf"/>
</dbReference>
<keyword evidence="5 8" id="KW-1133">Transmembrane helix</keyword>
<comment type="caution">
    <text evidence="10">The sequence shown here is derived from an EMBL/GenBank/DDBJ whole genome shotgun (WGS) entry which is preliminary data.</text>
</comment>
<dbReference type="PANTHER" id="PTHR48022:SF45">
    <property type="entry name" value="MAJOR FACILITATOR SUPERFAMILY (MFS) PROFILE DOMAIN-CONTAINING PROTEIN-RELATED"/>
    <property type="match status" value="1"/>
</dbReference>
<dbReference type="InterPro" id="IPR005829">
    <property type="entry name" value="Sugar_transporter_CS"/>
</dbReference>
<protein>
    <submittedName>
        <fullName evidence="10">General substrate transporter</fullName>
    </submittedName>
</protein>
<gene>
    <name evidence="10" type="ORF">K461DRAFT_307556</name>
</gene>
<feature type="domain" description="Major facilitator superfamily (MFS) profile" evidence="9">
    <location>
        <begin position="22"/>
        <end position="457"/>
    </location>
</feature>